<keyword evidence="2" id="KW-1185">Reference proteome</keyword>
<name>A0A2U1L2F5_ARTAN</name>
<accession>A0A2U1L2F5</accession>
<organism evidence="1 2">
    <name type="scientific">Artemisia annua</name>
    <name type="common">Sweet wormwood</name>
    <dbReference type="NCBI Taxonomy" id="35608"/>
    <lineage>
        <taxon>Eukaryota</taxon>
        <taxon>Viridiplantae</taxon>
        <taxon>Streptophyta</taxon>
        <taxon>Embryophyta</taxon>
        <taxon>Tracheophyta</taxon>
        <taxon>Spermatophyta</taxon>
        <taxon>Magnoliopsida</taxon>
        <taxon>eudicotyledons</taxon>
        <taxon>Gunneridae</taxon>
        <taxon>Pentapetalae</taxon>
        <taxon>asterids</taxon>
        <taxon>campanulids</taxon>
        <taxon>Asterales</taxon>
        <taxon>Asteraceae</taxon>
        <taxon>Asteroideae</taxon>
        <taxon>Anthemideae</taxon>
        <taxon>Artemisiinae</taxon>
        <taxon>Artemisia</taxon>
    </lineage>
</organism>
<proteinExistence type="predicted"/>
<dbReference type="Proteomes" id="UP000245207">
    <property type="component" value="Unassembled WGS sequence"/>
</dbReference>
<reference evidence="1 2" key="1">
    <citation type="journal article" date="2018" name="Mol. Plant">
        <title>The genome of Artemisia annua provides insight into the evolution of Asteraceae family and artemisinin biosynthesis.</title>
        <authorList>
            <person name="Shen Q."/>
            <person name="Zhang L."/>
            <person name="Liao Z."/>
            <person name="Wang S."/>
            <person name="Yan T."/>
            <person name="Shi P."/>
            <person name="Liu M."/>
            <person name="Fu X."/>
            <person name="Pan Q."/>
            <person name="Wang Y."/>
            <person name="Lv Z."/>
            <person name="Lu X."/>
            <person name="Zhang F."/>
            <person name="Jiang W."/>
            <person name="Ma Y."/>
            <person name="Chen M."/>
            <person name="Hao X."/>
            <person name="Li L."/>
            <person name="Tang Y."/>
            <person name="Lv G."/>
            <person name="Zhou Y."/>
            <person name="Sun X."/>
            <person name="Brodelius P.E."/>
            <person name="Rose J.K.C."/>
            <person name="Tang K."/>
        </authorList>
    </citation>
    <scope>NUCLEOTIDE SEQUENCE [LARGE SCALE GENOMIC DNA]</scope>
    <source>
        <strain evidence="2">cv. Huhao1</strain>
        <tissue evidence="1">Leaf</tissue>
    </source>
</reference>
<dbReference type="EMBL" id="PKPP01011959">
    <property type="protein sequence ID" value="PWA43199.1"/>
    <property type="molecule type" value="Genomic_DNA"/>
</dbReference>
<comment type="caution">
    <text evidence="1">The sequence shown here is derived from an EMBL/GenBank/DDBJ whole genome shotgun (WGS) entry which is preliminary data.</text>
</comment>
<sequence>MVAEKICIKLLPSYPFLLELKTHARLFGLGQKKINGVKDDGFYKGELLIALGMEKWAGRPGWITGQHG</sequence>
<dbReference type="AlphaFoldDB" id="A0A2U1L2F5"/>
<gene>
    <name evidence="1" type="ORF">CTI12_AA537820</name>
</gene>
<evidence type="ECO:0000313" key="1">
    <source>
        <dbReference type="EMBL" id="PWA43199.1"/>
    </source>
</evidence>
<evidence type="ECO:0000313" key="2">
    <source>
        <dbReference type="Proteomes" id="UP000245207"/>
    </source>
</evidence>
<protein>
    <submittedName>
        <fullName evidence="1">Uncharacterized protein</fullName>
    </submittedName>
</protein>